<name>A0AAW1P3D6_9CHLO</name>
<evidence type="ECO:0000313" key="7">
    <source>
        <dbReference type="Proteomes" id="UP001489004"/>
    </source>
</evidence>
<dbReference type="GO" id="GO:0003735">
    <property type="term" value="F:structural constituent of ribosome"/>
    <property type="evidence" value="ECO:0007669"/>
    <property type="project" value="InterPro"/>
</dbReference>
<dbReference type="SUPFAM" id="SSF143800">
    <property type="entry name" value="L28p-like"/>
    <property type="match status" value="1"/>
</dbReference>
<sequence length="166" mass="17664">MAAQLAGRVQLVAASSSQRCRTSSFQGAGVCSSRQSTLCGCQKGLQQFHNGSRTVMLKKDIHPKYYTDAKVFCNGEEVLTVSGTKPEYTVDIWSGNHPFFQGATNTVVIDEGRVNRFNRRFSGLGSLGNVQTASGGKQPEFDKAAVKAAIAASTGGGKNAKGKKKK</sequence>
<protein>
    <recommendedName>
        <fullName evidence="4">Large ribosomal subunit protein bL31c</fullName>
    </recommendedName>
    <alternativeName>
        <fullName evidence="5">50S ribosomal protein L31, chloroplastic</fullName>
    </alternativeName>
</protein>
<dbReference type="EMBL" id="JALJOR010000018">
    <property type="protein sequence ID" value="KAK9804246.1"/>
    <property type="molecule type" value="Genomic_DNA"/>
</dbReference>
<dbReference type="InterPro" id="IPR042105">
    <property type="entry name" value="Ribosomal_bL31_sf"/>
</dbReference>
<evidence type="ECO:0000256" key="4">
    <source>
        <dbReference type="ARBA" id="ARBA00035270"/>
    </source>
</evidence>
<dbReference type="InterPro" id="IPR034704">
    <property type="entry name" value="Ribosomal_bL28/bL31-like_sf"/>
</dbReference>
<comment type="similarity">
    <text evidence="1">Belongs to the bacterial ribosomal protein bL31 family. Type A subfamily.</text>
</comment>
<dbReference type="PRINTS" id="PR01249">
    <property type="entry name" value="RIBOSOMALL31"/>
</dbReference>
<dbReference type="Pfam" id="PF01197">
    <property type="entry name" value="Ribosomal_L31"/>
    <property type="match status" value="1"/>
</dbReference>
<dbReference type="GO" id="GO:0005840">
    <property type="term" value="C:ribosome"/>
    <property type="evidence" value="ECO:0007669"/>
    <property type="project" value="UniProtKB-KW"/>
</dbReference>
<reference evidence="6 7" key="1">
    <citation type="journal article" date="2024" name="Nat. Commun.">
        <title>Phylogenomics reveals the evolutionary origins of lichenization in chlorophyte algae.</title>
        <authorList>
            <person name="Puginier C."/>
            <person name="Libourel C."/>
            <person name="Otte J."/>
            <person name="Skaloud P."/>
            <person name="Haon M."/>
            <person name="Grisel S."/>
            <person name="Petersen M."/>
            <person name="Berrin J.G."/>
            <person name="Delaux P.M."/>
            <person name="Dal Grande F."/>
            <person name="Keller J."/>
        </authorList>
    </citation>
    <scope>NUCLEOTIDE SEQUENCE [LARGE SCALE GENOMIC DNA]</scope>
    <source>
        <strain evidence="6 7">SAG 2043</strain>
    </source>
</reference>
<keyword evidence="3" id="KW-0687">Ribonucleoprotein</keyword>
<dbReference type="NCBIfam" id="TIGR00105">
    <property type="entry name" value="L31"/>
    <property type="match status" value="1"/>
</dbReference>
<evidence type="ECO:0000256" key="1">
    <source>
        <dbReference type="ARBA" id="ARBA00009296"/>
    </source>
</evidence>
<dbReference type="Gene3D" id="4.10.830.30">
    <property type="entry name" value="Ribosomal protein L31"/>
    <property type="match status" value="1"/>
</dbReference>
<evidence type="ECO:0000256" key="3">
    <source>
        <dbReference type="ARBA" id="ARBA00023274"/>
    </source>
</evidence>
<dbReference type="NCBIfam" id="NF001809">
    <property type="entry name" value="PRK00528.1"/>
    <property type="match status" value="1"/>
</dbReference>
<keyword evidence="7" id="KW-1185">Reference proteome</keyword>
<gene>
    <name evidence="6" type="ORF">WJX72_003074</name>
</gene>
<organism evidence="6 7">
    <name type="scientific">[Myrmecia] bisecta</name>
    <dbReference type="NCBI Taxonomy" id="41462"/>
    <lineage>
        <taxon>Eukaryota</taxon>
        <taxon>Viridiplantae</taxon>
        <taxon>Chlorophyta</taxon>
        <taxon>core chlorophytes</taxon>
        <taxon>Trebouxiophyceae</taxon>
        <taxon>Trebouxiales</taxon>
        <taxon>Trebouxiaceae</taxon>
        <taxon>Myrmecia</taxon>
    </lineage>
</organism>
<dbReference type="InterPro" id="IPR002150">
    <property type="entry name" value="Ribosomal_bL31"/>
</dbReference>
<dbReference type="PANTHER" id="PTHR33280">
    <property type="entry name" value="50S RIBOSOMAL PROTEIN L31, CHLOROPLASTIC"/>
    <property type="match status" value="1"/>
</dbReference>
<dbReference type="AlphaFoldDB" id="A0AAW1P3D6"/>
<evidence type="ECO:0000256" key="5">
    <source>
        <dbReference type="ARBA" id="ARBA00035529"/>
    </source>
</evidence>
<evidence type="ECO:0000313" key="6">
    <source>
        <dbReference type="EMBL" id="KAK9804246.1"/>
    </source>
</evidence>
<proteinExistence type="inferred from homology"/>
<dbReference type="Proteomes" id="UP001489004">
    <property type="component" value="Unassembled WGS sequence"/>
</dbReference>
<evidence type="ECO:0000256" key="2">
    <source>
        <dbReference type="ARBA" id="ARBA00022980"/>
    </source>
</evidence>
<accession>A0AAW1P3D6</accession>
<dbReference type="GO" id="GO:1990904">
    <property type="term" value="C:ribonucleoprotein complex"/>
    <property type="evidence" value="ECO:0007669"/>
    <property type="project" value="UniProtKB-KW"/>
</dbReference>
<keyword evidence="2" id="KW-0689">Ribosomal protein</keyword>
<dbReference type="GO" id="GO:0006412">
    <property type="term" value="P:translation"/>
    <property type="evidence" value="ECO:0007669"/>
    <property type="project" value="InterPro"/>
</dbReference>
<comment type="caution">
    <text evidence="6">The sequence shown here is derived from an EMBL/GenBank/DDBJ whole genome shotgun (WGS) entry which is preliminary data.</text>
</comment>
<dbReference type="PANTHER" id="PTHR33280:SF1">
    <property type="entry name" value="LARGE RIBOSOMAL SUBUNIT PROTEIN BL31C"/>
    <property type="match status" value="1"/>
</dbReference>